<dbReference type="Proteomes" id="UP000824782">
    <property type="component" value="Unassembled WGS sequence"/>
</dbReference>
<evidence type="ECO:0000313" key="1">
    <source>
        <dbReference type="EMBL" id="KAG8574606.1"/>
    </source>
</evidence>
<gene>
    <name evidence="1" type="ORF">GDO81_009245</name>
</gene>
<dbReference type="EMBL" id="WNYA01000004">
    <property type="protein sequence ID" value="KAG8574606.1"/>
    <property type="molecule type" value="Genomic_DNA"/>
</dbReference>
<organism evidence="1 2">
    <name type="scientific">Engystomops pustulosus</name>
    <name type="common">Tungara frog</name>
    <name type="synonym">Physalaemus pustulosus</name>
    <dbReference type="NCBI Taxonomy" id="76066"/>
    <lineage>
        <taxon>Eukaryota</taxon>
        <taxon>Metazoa</taxon>
        <taxon>Chordata</taxon>
        <taxon>Craniata</taxon>
        <taxon>Vertebrata</taxon>
        <taxon>Euteleostomi</taxon>
        <taxon>Amphibia</taxon>
        <taxon>Batrachia</taxon>
        <taxon>Anura</taxon>
        <taxon>Neobatrachia</taxon>
        <taxon>Hyloidea</taxon>
        <taxon>Leptodactylidae</taxon>
        <taxon>Leiuperinae</taxon>
        <taxon>Engystomops</taxon>
    </lineage>
</organism>
<reference evidence="1" key="1">
    <citation type="thesis" date="2020" institute="ProQuest LLC" country="789 East Eisenhower Parkway, Ann Arbor, MI, USA">
        <title>Comparative Genomics and Chromosome Evolution.</title>
        <authorList>
            <person name="Mudd A.B."/>
        </authorList>
    </citation>
    <scope>NUCLEOTIDE SEQUENCE</scope>
    <source>
        <strain evidence="1">237g6f4</strain>
        <tissue evidence="1">Blood</tissue>
    </source>
</reference>
<dbReference type="AlphaFoldDB" id="A0AAV7BQL1"/>
<protein>
    <submittedName>
        <fullName evidence="1">Uncharacterized protein</fullName>
    </submittedName>
</protein>
<name>A0AAV7BQL1_ENGPU</name>
<evidence type="ECO:0000313" key="2">
    <source>
        <dbReference type="Proteomes" id="UP000824782"/>
    </source>
</evidence>
<sequence>MASYFDEHNCEPTVPEEQYRQNALLELARSLLSGMDIDIGGLDVTGWDHRLPPPAAKKVVENLPKVTVTAKQAGKELDVEATLQVASHTKCRTVGP</sequence>
<proteinExistence type="predicted"/>
<comment type="caution">
    <text evidence="1">The sequence shown here is derived from an EMBL/GenBank/DDBJ whole genome shotgun (WGS) entry which is preliminary data.</text>
</comment>
<accession>A0AAV7BQL1</accession>
<keyword evidence="2" id="KW-1185">Reference proteome</keyword>